<accession>Q2SND8</accession>
<dbReference type="Gene3D" id="1.20.1250.20">
    <property type="entry name" value="MFS general substrate transporter like domains"/>
    <property type="match status" value="1"/>
</dbReference>
<dbReference type="InterPro" id="IPR052714">
    <property type="entry name" value="MFS_Exporter"/>
</dbReference>
<organism evidence="5 6">
    <name type="scientific">Hahella chejuensis (strain KCTC 2396)</name>
    <dbReference type="NCBI Taxonomy" id="349521"/>
    <lineage>
        <taxon>Bacteria</taxon>
        <taxon>Pseudomonadati</taxon>
        <taxon>Pseudomonadota</taxon>
        <taxon>Gammaproteobacteria</taxon>
        <taxon>Oceanospirillales</taxon>
        <taxon>Hahellaceae</taxon>
        <taxon>Hahella</taxon>
    </lineage>
</organism>
<reference evidence="5 6" key="1">
    <citation type="journal article" date="2005" name="Nucleic Acids Res.">
        <title>Genomic blueprint of Hahella chejuensis, a marine microbe producing an algicidal agent.</title>
        <authorList>
            <person name="Jeong H."/>
            <person name="Yim J.H."/>
            <person name="Lee C."/>
            <person name="Choi S.-H."/>
            <person name="Park Y.K."/>
            <person name="Yoon S.H."/>
            <person name="Hur C.-G."/>
            <person name="Kang H.-Y."/>
            <person name="Kim D."/>
            <person name="Lee H.H."/>
            <person name="Park K.H."/>
            <person name="Park S.-H."/>
            <person name="Park H.-S."/>
            <person name="Lee H.K."/>
            <person name="Oh T.K."/>
            <person name="Kim J.F."/>
        </authorList>
    </citation>
    <scope>NUCLEOTIDE SEQUENCE [LARGE SCALE GENOMIC DNA]</scope>
    <source>
        <strain evidence="5 6">KCTC 2396</strain>
    </source>
</reference>
<dbReference type="AlphaFoldDB" id="Q2SND8"/>
<dbReference type="SUPFAM" id="SSF103473">
    <property type="entry name" value="MFS general substrate transporter"/>
    <property type="match status" value="1"/>
</dbReference>
<dbReference type="GO" id="GO:0022857">
    <property type="term" value="F:transmembrane transporter activity"/>
    <property type="evidence" value="ECO:0007669"/>
    <property type="project" value="InterPro"/>
</dbReference>
<gene>
    <name evidence="5" type="ordered locus">HCH_00948</name>
</gene>
<dbReference type="KEGG" id="hch:HCH_00948"/>
<dbReference type="Proteomes" id="UP000000238">
    <property type="component" value="Chromosome"/>
</dbReference>
<dbReference type="NCBIfam" id="NF003477">
    <property type="entry name" value="PRK05122.1"/>
    <property type="match status" value="1"/>
</dbReference>
<evidence type="ECO:0000256" key="3">
    <source>
        <dbReference type="ARBA" id="ARBA00023136"/>
    </source>
</evidence>
<dbReference type="InterPro" id="IPR020846">
    <property type="entry name" value="MFS_dom"/>
</dbReference>
<keyword evidence="1" id="KW-0812">Transmembrane</keyword>
<dbReference type="Pfam" id="PF07690">
    <property type="entry name" value="MFS_1"/>
    <property type="match status" value="1"/>
</dbReference>
<name>Q2SND8_HAHCH</name>
<evidence type="ECO:0000313" key="5">
    <source>
        <dbReference type="EMBL" id="ABC27836.1"/>
    </source>
</evidence>
<dbReference type="HOGENOM" id="CLU_001265_10_3_6"/>
<protein>
    <submittedName>
        <fullName evidence="5">Permease of the major facilitator superfamily</fullName>
    </submittedName>
</protein>
<dbReference type="EMBL" id="CP000155">
    <property type="protein sequence ID" value="ABC27836.1"/>
    <property type="molecule type" value="Genomic_DNA"/>
</dbReference>
<keyword evidence="2" id="KW-1133">Transmembrane helix</keyword>
<evidence type="ECO:0000256" key="2">
    <source>
        <dbReference type="ARBA" id="ARBA00022989"/>
    </source>
</evidence>
<dbReference type="PANTHER" id="PTHR23531">
    <property type="entry name" value="QUINOLENE RESISTANCE PROTEIN NORA"/>
    <property type="match status" value="1"/>
</dbReference>
<dbReference type="eggNOG" id="COG2814">
    <property type="taxonomic scope" value="Bacteria"/>
</dbReference>
<proteinExistence type="predicted"/>
<keyword evidence="3" id="KW-0472">Membrane</keyword>
<feature type="domain" description="Major facilitator superfamily (MFS) profile" evidence="4">
    <location>
        <begin position="177"/>
        <end position="401"/>
    </location>
</feature>
<evidence type="ECO:0000259" key="4">
    <source>
        <dbReference type="PROSITE" id="PS50850"/>
    </source>
</evidence>
<evidence type="ECO:0000313" key="6">
    <source>
        <dbReference type="Proteomes" id="UP000000238"/>
    </source>
</evidence>
<dbReference type="InterPro" id="IPR011701">
    <property type="entry name" value="MFS"/>
</dbReference>
<evidence type="ECO:0000256" key="1">
    <source>
        <dbReference type="ARBA" id="ARBA00022692"/>
    </source>
</evidence>
<dbReference type="PROSITE" id="PS50850">
    <property type="entry name" value="MFS"/>
    <property type="match status" value="1"/>
</dbReference>
<keyword evidence="6" id="KW-1185">Reference proteome</keyword>
<dbReference type="RefSeq" id="WP_011394911.1">
    <property type="nucleotide sequence ID" value="NC_007645.1"/>
</dbReference>
<dbReference type="OrthoDB" id="322544at2"/>
<dbReference type="PANTHER" id="PTHR23531:SF1">
    <property type="entry name" value="QUINOLENE RESISTANCE PROTEIN NORA"/>
    <property type="match status" value="1"/>
</dbReference>
<dbReference type="STRING" id="349521.HCH_00948"/>
<sequence length="401" mass="42896">MNAVLRIKNDLVAASMVASILFLALVSLGLSLAVLPLYVNKTLGYSAFYVGLVVAIESISTLLSRAYAGRFSDNHGPRKGMVLGLTLTFSAGILCYLSFALLPATILTYVIICFSRILMGVGESLIFTCSGTWPIGLVGREHAGKIMSWVGIAMFLGLAAGNYVGAWSYYSVGIVYAALFMSLSPVIGFVFVAVVRPVDVHPERSEIKLAYAISRIWKSGSGFSLANIGYAAITAFLVLYFVESGWREEAAFSLSLFGVGYVCARLTLGWRADSSGLKMTLFSLLIEAVGLLLIGLATSPQQAMIGAFLTGFGLSMVYPLLALPALKSLPDKNIGLALSTYESCFDIGILIAGIIGGSIVSWFGYESIFIFSFFCCLLAMASTVLAFRQLEDEQMEPAAAV</sequence>
<dbReference type="InterPro" id="IPR036259">
    <property type="entry name" value="MFS_trans_sf"/>
</dbReference>